<evidence type="ECO:0000313" key="1">
    <source>
        <dbReference type="EMBL" id="VDP59970.1"/>
    </source>
</evidence>
<evidence type="ECO:0000313" key="2">
    <source>
        <dbReference type="Proteomes" id="UP000269396"/>
    </source>
</evidence>
<protein>
    <submittedName>
        <fullName evidence="1">Uncharacterized protein</fullName>
    </submittedName>
</protein>
<gene>
    <name evidence="1" type="ORF">SMTD_LOCUS12062</name>
</gene>
<accession>A0A183PCH6</accession>
<dbReference type="AlphaFoldDB" id="A0A183PCH6"/>
<sequence length="133" mass="15367">MEDVRTRRGAGIASNHHLVVAKMKLKLKKQSTTGQTGLQKFNSTFLRATNKLNEFKITLNIRFQALHTLRKKEETTMDNNCKGTKVALTPMCQGVLGREEHHHKEWISIETLDKVQERKNKKKIINNSRTRSQ</sequence>
<dbReference type="STRING" id="31246.A0A183PCH6"/>
<keyword evidence="2" id="KW-1185">Reference proteome</keyword>
<dbReference type="Proteomes" id="UP000269396">
    <property type="component" value="Unassembled WGS sequence"/>
</dbReference>
<dbReference type="EMBL" id="UZAL01032073">
    <property type="protein sequence ID" value="VDP59970.1"/>
    <property type="molecule type" value="Genomic_DNA"/>
</dbReference>
<proteinExistence type="predicted"/>
<reference evidence="1 2" key="1">
    <citation type="submission" date="2018-11" db="EMBL/GenBank/DDBJ databases">
        <authorList>
            <consortium name="Pathogen Informatics"/>
        </authorList>
    </citation>
    <scope>NUCLEOTIDE SEQUENCE [LARGE SCALE GENOMIC DNA]</scope>
    <source>
        <strain>Denwood</strain>
        <strain evidence="2">Zambia</strain>
    </source>
</reference>
<organism evidence="1 2">
    <name type="scientific">Schistosoma mattheei</name>
    <dbReference type="NCBI Taxonomy" id="31246"/>
    <lineage>
        <taxon>Eukaryota</taxon>
        <taxon>Metazoa</taxon>
        <taxon>Spiralia</taxon>
        <taxon>Lophotrochozoa</taxon>
        <taxon>Platyhelminthes</taxon>
        <taxon>Trematoda</taxon>
        <taxon>Digenea</taxon>
        <taxon>Strigeidida</taxon>
        <taxon>Schistosomatoidea</taxon>
        <taxon>Schistosomatidae</taxon>
        <taxon>Schistosoma</taxon>
    </lineage>
</organism>
<name>A0A183PCH6_9TREM</name>